<evidence type="ECO:0000256" key="14">
    <source>
        <dbReference type="RuleBase" id="RU003651"/>
    </source>
</evidence>
<gene>
    <name evidence="17" type="ORF">Sangu_1204400</name>
</gene>
<dbReference type="SMART" id="SM00382">
    <property type="entry name" value="AAA"/>
    <property type="match status" value="1"/>
</dbReference>
<evidence type="ECO:0000256" key="6">
    <source>
        <dbReference type="ARBA" id="ARBA00022670"/>
    </source>
</evidence>
<keyword evidence="11" id="KW-0809">Transit peptide</keyword>
<keyword evidence="17" id="KW-0482">Metalloprotease</keyword>
<dbReference type="InterPro" id="IPR003959">
    <property type="entry name" value="ATPase_AAA_core"/>
</dbReference>
<evidence type="ECO:0000256" key="4">
    <source>
        <dbReference type="ARBA" id="ARBA00022528"/>
    </source>
</evidence>
<dbReference type="InterPro" id="IPR041569">
    <property type="entry name" value="AAA_lid_3"/>
</dbReference>
<organism evidence="17">
    <name type="scientific">Sesamum angustifolium</name>
    <dbReference type="NCBI Taxonomy" id="2727405"/>
    <lineage>
        <taxon>Eukaryota</taxon>
        <taxon>Viridiplantae</taxon>
        <taxon>Streptophyta</taxon>
        <taxon>Embryophyta</taxon>
        <taxon>Tracheophyta</taxon>
        <taxon>Spermatophyta</taxon>
        <taxon>Magnoliopsida</taxon>
        <taxon>eudicotyledons</taxon>
        <taxon>Gunneridae</taxon>
        <taxon>Pentapetalae</taxon>
        <taxon>asterids</taxon>
        <taxon>lamiids</taxon>
        <taxon>Lamiales</taxon>
        <taxon>Pedaliaceae</taxon>
        <taxon>Sesamum</taxon>
    </lineage>
</organism>
<keyword evidence="13" id="KW-0472">Membrane</keyword>
<evidence type="ECO:0000256" key="10">
    <source>
        <dbReference type="ARBA" id="ARBA00022840"/>
    </source>
</evidence>
<keyword evidence="8 14" id="KW-0547">Nucleotide-binding</keyword>
<accession>A0AAW2NH58</accession>
<keyword evidence="6" id="KW-0645">Protease</keyword>
<feature type="coiled-coil region" evidence="15">
    <location>
        <begin position="330"/>
        <end position="364"/>
    </location>
</feature>
<dbReference type="GO" id="GO:0004176">
    <property type="term" value="F:ATP-dependent peptidase activity"/>
    <property type="evidence" value="ECO:0007669"/>
    <property type="project" value="TreeGrafter"/>
</dbReference>
<evidence type="ECO:0000259" key="16">
    <source>
        <dbReference type="SMART" id="SM00382"/>
    </source>
</evidence>
<comment type="similarity">
    <text evidence="3 14">Belongs to the AAA ATPase family.</text>
</comment>
<dbReference type="GO" id="GO:0008237">
    <property type="term" value="F:metallopeptidase activity"/>
    <property type="evidence" value="ECO:0007669"/>
    <property type="project" value="UniProtKB-KW"/>
</dbReference>
<proteinExistence type="inferred from homology"/>
<dbReference type="EMBL" id="JACGWK010000007">
    <property type="protein sequence ID" value="KAL0343170.1"/>
    <property type="molecule type" value="Genomic_DNA"/>
</dbReference>
<dbReference type="GO" id="GO:0016887">
    <property type="term" value="F:ATP hydrolysis activity"/>
    <property type="evidence" value="ECO:0007669"/>
    <property type="project" value="InterPro"/>
</dbReference>
<keyword evidence="5" id="KW-0934">Plastid</keyword>
<evidence type="ECO:0000256" key="1">
    <source>
        <dbReference type="ARBA" id="ARBA00004229"/>
    </source>
</evidence>
<comment type="caution">
    <text evidence="17">The sequence shown here is derived from an EMBL/GenBank/DDBJ whole genome shotgun (WGS) entry which is preliminary data.</text>
</comment>
<evidence type="ECO:0000256" key="2">
    <source>
        <dbReference type="ARBA" id="ARBA00004370"/>
    </source>
</evidence>
<dbReference type="PANTHER" id="PTHR23076:SF99">
    <property type="entry name" value="INACTIVE ATP-DEPENDENT ZINC METALLOPROTEASE FTSHI 4, CHLOROPLASTIC-RELATED"/>
    <property type="match status" value="1"/>
</dbReference>
<evidence type="ECO:0000256" key="13">
    <source>
        <dbReference type="ARBA" id="ARBA00023136"/>
    </source>
</evidence>
<dbReference type="Gene3D" id="1.10.8.60">
    <property type="match status" value="1"/>
</dbReference>
<dbReference type="Pfam" id="PF00004">
    <property type="entry name" value="AAA"/>
    <property type="match status" value="1"/>
</dbReference>
<keyword evidence="7" id="KW-0812">Transmembrane</keyword>
<evidence type="ECO:0000256" key="7">
    <source>
        <dbReference type="ARBA" id="ARBA00022692"/>
    </source>
</evidence>
<keyword evidence="10 14" id="KW-0067">ATP-binding</keyword>
<sequence length="533" mass="59478">MNFSVATNPLLDSFSPKPLCVFSSSKTLFARSDRRPKCLFLRRLSAPILRLQSRSSVRRLGIKCCRASSRSSSNPVQGETDSAEQLFEIEEFERRRANVQLDRQLMMASEWSRALLTMRGKLKGTEWDPENSHCIDYSDFKRLLDSNNVQFMEYSNYGQTVSVILPYYKEGKPESSEGVLLHGPPGTGKTLLAKAIAGEAGLPFFAVNGTDFVEMFVGVAASRVKDLFASARSFAPSIIFIDEIDAIGSKRGGPDIGGGGAEREQGLLQILTEMDGFKSVNITDLFYKVLVIGATNRLDILDPALLRKGRFDKIIRVGLPSKDGRLAILKVHARNKYFRSEEEKENLLQEIADLTEDFTGAELQNILNEAGILTARKDLDYIGREELLEAVKRQKGTFETGQEDSTEVPEELKLRLAYREAAVAVLACYIPDSYRPFTDPAVREVDEYGVLIYAGRWGVNGVSLPGRVTFAPGNVGFSTFGAPRPMETQIISDDTWKLVDGIWDKRVEEIRAEASMEIEEDKEKPQLLASHFL</sequence>
<keyword evidence="12" id="KW-1133">Transmembrane helix</keyword>
<dbReference type="FunFam" id="3.40.50.300:FF:004688">
    <property type="entry name" value="Cell division control protein 48 homolog D"/>
    <property type="match status" value="1"/>
</dbReference>
<dbReference type="InterPro" id="IPR003960">
    <property type="entry name" value="ATPase_AAA_CS"/>
</dbReference>
<reference evidence="17" key="2">
    <citation type="journal article" date="2024" name="Plant">
        <title>Genomic evolution and insights into agronomic trait innovations of Sesamum species.</title>
        <authorList>
            <person name="Miao H."/>
            <person name="Wang L."/>
            <person name="Qu L."/>
            <person name="Liu H."/>
            <person name="Sun Y."/>
            <person name="Le M."/>
            <person name="Wang Q."/>
            <person name="Wei S."/>
            <person name="Zheng Y."/>
            <person name="Lin W."/>
            <person name="Duan Y."/>
            <person name="Cao H."/>
            <person name="Xiong S."/>
            <person name="Wang X."/>
            <person name="Wei L."/>
            <person name="Li C."/>
            <person name="Ma Q."/>
            <person name="Ju M."/>
            <person name="Zhao R."/>
            <person name="Li G."/>
            <person name="Mu C."/>
            <person name="Tian Q."/>
            <person name="Mei H."/>
            <person name="Zhang T."/>
            <person name="Gao T."/>
            <person name="Zhang H."/>
        </authorList>
    </citation>
    <scope>NUCLEOTIDE SEQUENCE</scope>
    <source>
        <strain evidence="17">G01</strain>
    </source>
</reference>
<dbReference type="SUPFAM" id="SSF52540">
    <property type="entry name" value="P-loop containing nucleoside triphosphate hydrolases"/>
    <property type="match status" value="1"/>
</dbReference>
<dbReference type="GO" id="GO:0006508">
    <property type="term" value="P:proteolysis"/>
    <property type="evidence" value="ECO:0007669"/>
    <property type="project" value="UniProtKB-KW"/>
</dbReference>
<evidence type="ECO:0000256" key="5">
    <source>
        <dbReference type="ARBA" id="ARBA00022640"/>
    </source>
</evidence>
<dbReference type="InterPro" id="IPR027417">
    <property type="entry name" value="P-loop_NTPase"/>
</dbReference>
<keyword evidence="4" id="KW-0150">Chloroplast</keyword>
<dbReference type="FunFam" id="1.10.8.60:FF:000061">
    <property type="entry name" value="Probable inactive ATP-dependent zinc metalloprotease FTSHI 4, chloroplastic"/>
    <property type="match status" value="1"/>
</dbReference>
<dbReference type="Pfam" id="PF17862">
    <property type="entry name" value="AAA_lid_3"/>
    <property type="match status" value="1"/>
</dbReference>
<name>A0AAW2NH58_9LAMI</name>
<keyword evidence="9" id="KW-0378">Hydrolase</keyword>
<evidence type="ECO:0000256" key="12">
    <source>
        <dbReference type="ARBA" id="ARBA00022989"/>
    </source>
</evidence>
<keyword evidence="15" id="KW-0175">Coiled coil</keyword>
<dbReference type="GO" id="GO:0005524">
    <property type="term" value="F:ATP binding"/>
    <property type="evidence" value="ECO:0007669"/>
    <property type="project" value="UniProtKB-KW"/>
</dbReference>
<evidence type="ECO:0000256" key="9">
    <source>
        <dbReference type="ARBA" id="ARBA00022801"/>
    </source>
</evidence>
<evidence type="ECO:0000256" key="8">
    <source>
        <dbReference type="ARBA" id="ARBA00022741"/>
    </source>
</evidence>
<protein>
    <submittedName>
        <fullName evidence="17">Inactive ATP-dependent zinc metalloprotease FTSHI 4, chloroplastic</fullName>
    </submittedName>
</protein>
<dbReference type="PANTHER" id="PTHR23076">
    <property type="entry name" value="METALLOPROTEASE M41 FTSH"/>
    <property type="match status" value="1"/>
</dbReference>
<dbReference type="GO" id="GO:0009535">
    <property type="term" value="C:chloroplast thylakoid membrane"/>
    <property type="evidence" value="ECO:0007669"/>
    <property type="project" value="TreeGrafter"/>
</dbReference>
<dbReference type="PROSITE" id="PS00674">
    <property type="entry name" value="AAA"/>
    <property type="match status" value="1"/>
</dbReference>
<dbReference type="InterPro" id="IPR003593">
    <property type="entry name" value="AAA+_ATPase"/>
</dbReference>
<dbReference type="AlphaFoldDB" id="A0AAW2NH58"/>
<reference evidence="17" key="1">
    <citation type="submission" date="2020-06" db="EMBL/GenBank/DDBJ databases">
        <authorList>
            <person name="Li T."/>
            <person name="Hu X."/>
            <person name="Zhang T."/>
            <person name="Song X."/>
            <person name="Zhang H."/>
            <person name="Dai N."/>
            <person name="Sheng W."/>
            <person name="Hou X."/>
            <person name="Wei L."/>
        </authorList>
    </citation>
    <scope>NUCLEOTIDE SEQUENCE</scope>
    <source>
        <strain evidence="17">G01</strain>
        <tissue evidence="17">Leaf</tissue>
    </source>
</reference>
<dbReference type="Gene3D" id="3.40.50.300">
    <property type="entry name" value="P-loop containing nucleotide triphosphate hydrolases"/>
    <property type="match status" value="1"/>
</dbReference>
<evidence type="ECO:0000313" key="17">
    <source>
        <dbReference type="EMBL" id="KAL0343170.1"/>
    </source>
</evidence>
<evidence type="ECO:0000256" key="3">
    <source>
        <dbReference type="ARBA" id="ARBA00006914"/>
    </source>
</evidence>
<evidence type="ECO:0000256" key="15">
    <source>
        <dbReference type="SAM" id="Coils"/>
    </source>
</evidence>
<comment type="subcellular location">
    <subcellularLocation>
        <location evidence="2">Membrane</location>
    </subcellularLocation>
    <subcellularLocation>
        <location evidence="1">Plastid</location>
        <location evidence="1">Chloroplast</location>
    </subcellularLocation>
</comment>
<feature type="domain" description="AAA+ ATPase" evidence="16">
    <location>
        <begin position="175"/>
        <end position="321"/>
    </location>
</feature>
<evidence type="ECO:0000256" key="11">
    <source>
        <dbReference type="ARBA" id="ARBA00022946"/>
    </source>
</evidence>